<dbReference type="AlphaFoldDB" id="A0A810MXR8"/>
<feature type="compositionally biased region" description="Basic residues" evidence="1">
    <location>
        <begin position="1"/>
        <end position="10"/>
    </location>
</feature>
<evidence type="ECO:0000259" key="2">
    <source>
        <dbReference type="Pfam" id="PF09414"/>
    </source>
</evidence>
<name>A0A810MXR8_9ACTN</name>
<dbReference type="PANTHER" id="PTHR43883:SF1">
    <property type="entry name" value="GLUCONOKINASE"/>
    <property type="match status" value="1"/>
</dbReference>
<keyword evidence="4" id="KW-1185">Reference proteome</keyword>
<dbReference type="Proteomes" id="UP000680866">
    <property type="component" value="Chromosome"/>
</dbReference>
<dbReference type="RefSeq" id="WP_212825879.1">
    <property type="nucleotide sequence ID" value="NZ_AP023359.1"/>
</dbReference>
<dbReference type="InterPro" id="IPR052732">
    <property type="entry name" value="Cell-binding_unc_protein"/>
</dbReference>
<dbReference type="KEGG" id="pry:Prubr_30620"/>
<evidence type="ECO:0000256" key="1">
    <source>
        <dbReference type="SAM" id="MobiDB-lite"/>
    </source>
</evidence>
<organism evidence="3 4">
    <name type="scientific">Polymorphospora rubra</name>
    <dbReference type="NCBI Taxonomy" id="338584"/>
    <lineage>
        <taxon>Bacteria</taxon>
        <taxon>Bacillati</taxon>
        <taxon>Actinomycetota</taxon>
        <taxon>Actinomycetes</taxon>
        <taxon>Micromonosporales</taxon>
        <taxon>Micromonosporaceae</taxon>
        <taxon>Polymorphospora</taxon>
    </lineage>
</organism>
<dbReference type="Pfam" id="PF09414">
    <property type="entry name" value="RNA_ligase"/>
    <property type="match status" value="1"/>
</dbReference>
<dbReference type="GO" id="GO:0016874">
    <property type="term" value="F:ligase activity"/>
    <property type="evidence" value="ECO:0007669"/>
    <property type="project" value="UniProtKB-KW"/>
</dbReference>
<protein>
    <submittedName>
        <fullName evidence="3">2'-5' RNA ligase</fullName>
    </submittedName>
</protein>
<gene>
    <name evidence="3" type="ORF">Prubr_30620</name>
</gene>
<accession>A0A810MXR8</accession>
<dbReference type="SUPFAM" id="SSF56091">
    <property type="entry name" value="DNA ligase/mRNA capping enzyme, catalytic domain"/>
    <property type="match status" value="1"/>
</dbReference>
<evidence type="ECO:0000313" key="4">
    <source>
        <dbReference type="Proteomes" id="UP000680866"/>
    </source>
</evidence>
<keyword evidence="3" id="KW-0436">Ligase</keyword>
<sequence length="224" mass="24682">MSTRRKKYPRTFHLPGSPGATADDRRLSDLSGLTGELVVTEKMDGGNVTFTRETMYARSVDSGTHVWDRPAKAVWARVAHDIPAGWRISGESMWARRSVGYDDLPGVFLVFGVWGADDTLLGWDDTEQWAALLGLPLVPVLHRGPDLAGALAAWARHRDTTVSEGFVVRPAGPVPEAEFGHRVGKWVRADHVRTAATWRHRDDFPTNGFRATVEPKRPPSPAPG</sequence>
<reference evidence="3" key="1">
    <citation type="submission" date="2020-08" db="EMBL/GenBank/DDBJ databases">
        <title>Whole genome shotgun sequence of Polymorphospora rubra NBRC 101157.</title>
        <authorList>
            <person name="Komaki H."/>
            <person name="Tamura T."/>
        </authorList>
    </citation>
    <scope>NUCLEOTIDE SEQUENCE</scope>
    <source>
        <strain evidence="3">NBRC 101157</strain>
    </source>
</reference>
<feature type="domain" description="RNA ligase" evidence="2">
    <location>
        <begin position="36"/>
        <end position="187"/>
    </location>
</feature>
<dbReference type="PANTHER" id="PTHR43883">
    <property type="entry name" value="SLR0207 PROTEIN"/>
    <property type="match status" value="1"/>
</dbReference>
<dbReference type="Gene3D" id="3.30.470.30">
    <property type="entry name" value="DNA ligase/mRNA capping enzyme"/>
    <property type="match status" value="1"/>
</dbReference>
<dbReference type="InterPro" id="IPR021122">
    <property type="entry name" value="RNA_ligase_dom_REL/Rnl2"/>
</dbReference>
<evidence type="ECO:0000313" key="3">
    <source>
        <dbReference type="EMBL" id="BCJ66041.1"/>
    </source>
</evidence>
<dbReference type="EMBL" id="AP023359">
    <property type="protein sequence ID" value="BCJ66041.1"/>
    <property type="molecule type" value="Genomic_DNA"/>
</dbReference>
<proteinExistence type="predicted"/>
<feature type="region of interest" description="Disordered" evidence="1">
    <location>
        <begin position="1"/>
        <end position="25"/>
    </location>
</feature>